<dbReference type="EMBL" id="MCFL01000050">
    <property type="protein sequence ID" value="ORZ32138.1"/>
    <property type="molecule type" value="Genomic_DNA"/>
</dbReference>
<reference evidence="7 8" key="1">
    <citation type="submission" date="2016-07" db="EMBL/GenBank/DDBJ databases">
        <title>Pervasive Adenine N6-methylation of Active Genes in Fungi.</title>
        <authorList>
            <consortium name="DOE Joint Genome Institute"/>
            <person name="Mondo S.J."/>
            <person name="Dannebaum R.O."/>
            <person name="Kuo R.C."/>
            <person name="Labutti K."/>
            <person name="Haridas S."/>
            <person name="Kuo A."/>
            <person name="Salamov A."/>
            <person name="Ahrendt S.R."/>
            <person name="Lipzen A."/>
            <person name="Sullivan W."/>
            <person name="Andreopoulos W.B."/>
            <person name="Clum A."/>
            <person name="Lindquist E."/>
            <person name="Daum C."/>
            <person name="Ramamoorthy G.K."/>
            <person name="Gryganskyi A."/>
            <person name="Culley D."/>
            <person name="Magnuson J.K."/>
            <person name="James T.Y."/>
            <person name="O'Malley M.A."/>
            <person name="Stajich J.E."/>
            <person name="Spatafora J.W."/>
            <person name="Visel A."/>
            <person name="Grigoriev I.V."/>
        </authorList>
    </citation>
    <scope>NUCLEOTIDE SEQUENCE [LARGE SCALE GENOMIC DNA]</scope>
    <source>
        <strain evidence="7 8">PL171</strain>
    </source>
</reference>
<evidence type="ECO:0000256" key="3">
    <source>
        <dbReference type="ARBA" id="ARBA00022490"/>
    </source>
</evidence>
<evidence type="ECO:0000256" key="4">
    <source>
        <dbReference type="ARBA" id="ARBA00022794"/>
    </source>
</evidence>
<evidence type="ECO:0000256" key="2">
    <source>
        <dbReference type="ARBA" id="ARBA00010449"/>
    </source>
</evidence>
<sequence length="513" mass="57655">MMQRKQQCGTQSGIIGMNASMNGQGPVPMYAASRALDLLDPDNVHGERNVLNIFPSPDEGIKTFDEPVVADSASSNMPHLNVLIFGLADPATILKTMSRLRRHPECRITFDVLESQMPVLAKCILLLFIAIDPSLDELSDDERADLFLELYGSVKIREKTHVWLNSIANDLIRIVTDGRGVLGRLIDFSRLRFRDRDDVEFTLKFWKSERPFLIDAMWDNRLKALYGVRYDSRENVVDWDLNMRLKDNCSHLTKPEFLHWRLTGEAFRIRDSTLSHPNRTFATVSSLLDPKEGLRTSKWGYFSDVATGPFVAWGTDTEFRDMLKTANNQPTHCASEISRKNVSAMLVELRQGRCDGGSEPIGPGLGDLIERCTVRFLPSEPDKVLGKAGALWDVAVVGSAFAHRAAQVAERVHCEQPSKIAPRVLVETARWNLDVNLAQRGMYCEKIVDMMGKSTAKVYLSKMQGKKVWEVGSKWESVGGLWDYLVFDLSSKVDQSIAEMEMTRDVAVAEAAP</sequence>
<feature type="domain" description="Dynein assembly factor 3 C-terminal" evidence="6">
    <location>
        <begin position="186"/>
        <end position="353"/>
    </location>
</feature>
<evidence type="ECO:0000256" key="1">
    <source>
        <dbReference type="ARBA" id="ARBA00004496"/>
    </source>
</evidence>
<evidence type="ECO:0000259" key="5">
    <source>
        <dbReference type="Pfam" id="PF14737"/>
    </source>
</evidence>
<dbReference type="AlphaFoldDB" id="A0A1Y2HC36"/>
<dbReference type="Pfam" id="PF14737">
    <property type="entry name" value="DUF4470"/>
    <property type="match status" value="1"/>
</dbReference>
<comment type="similarity">
    <text evidence="2">Belongs to the DNAAF3 family.</text>
</comment>
<dbReference type="GO" id="GO:0044458">
    <property type="term" value="P:motile cilium assembly"/>
    <property type="evidence" value="ECO:0007669"/>
    <property type="project" value="TreeGrafter"/>
</dbReference>
<evidence type="ECO:0000259" key="6">
    <source>
        <dbReference type="Pfam" id="PF14740"/>
    </source>
</evidence>
<dbReference type="GO" id="GO:0070286">
    <property type="term" value="P:axonemal dynein complex assembly"/>
    <property type="evidence" value="ECO:0007669"/>
    <property type="project" value="InterPro"/>
</dbReference>
<dbReference type="InterPro" id="IPR027974">
    <property type="entry name" value="DUF4470"/>
</dbReference>
<dbReference type="GO" id="GO:0005737">
    <property type="term" value="C:cytoplasm"/>
    <property type="evidence" value="ECO:0007669"/>
    <property type="project" value="UniProtKB-SubCell"/>
</dbReference>
<evidence type="ECO:0000313" key="8">
    <source>
        <dbReference type="Proteomes" id="UP000193411"/>
    </source>
</evidence>
<feature type="domain" description="DUF4470" evidence="5">
    <location>
        <begin position="76"/>
        <end position="156"/>
    </location>
</feature>
<dbReference type="PANTHER" id="PTHR22118:SF14">
    <property type="entry name" value="DYNEIN AXONEMAL ASSEMBLY FACTOR 3"/>
    <property type="match status" value="1"/>
</dbReference>
<dbReference type="OrthoDB" id="432970at2759"/>
<dbReference type="Proteomes" id="UP000193411">
    <property type="component" value="Unassembled WGS sequence"/>
</dbReference>
<dbReference type="STRING" id="765915.A0A1Y2HC36"/>
<organism evidence="7 8">
    <name type="scientific">Catenaria anguillulae PL171</name>
    <dbReference type="NCBI Taxonomy" id="765915"/>
    <lineage>
        <taxon>Eukaryota</taxon>
        <taxon>Fungi</taxon>
        <taxon>Fungi incertae sedis</taxon>
        <taxon>Blastocladiomycota</taxon>
        <taxon>Blastocladiomycetes</taxon>
        <taxon>Blastocladiales</taxon>
        <taxon>Catenariaceae</taxon>
        <taxon>Catenaria</taxon>
    </lineage>
</organism>
<protein>
    <recommendedName>
        <fullName evidence="9">DUF4470 domain-containing protein</fullName>
    </recommendedName>
</protein>
<name>A0A1Y2HC36_9FUNG</name>
<dbReference type="InterPro" id="IPR039304">
    <property type="entry name" value="DNAAF3"/>
</dbReference>
<accession>A0A1Y2HC36</accession>
<proteinExistence type="inferred from homology"/>
<keyword evidence="4" id="KW-0970">Cilium biogenesis/degradation</keyword>
<evidence type="ECO:0008006" key="9">
    <source>
        <dbReference type="Google" id="ProtNLM"/>
    </source>
</evidence>
<keyword evidence="8" id="KW-1185">Reference proteome</keyword>
<dbReference type="PANTHER" id="PTHR22118">
    <property type="entry name" value="DYNEIN ASSEMBLY FACTOR 3, AXONEMAL"/>
    <property type="match status" value="1"/>
</dbReference>
<keyword evidence="3" id="KW-0963">Cytoplasm</keyword>
<dbReference type="Pfam" id="PF14740">
    <property type="entry name" value="DUF4471"/>
    <property type="match status" value="1"/>
</dbReference>
<comment type="caution">
    <text evidence="7">The sequence shown here is derived from an EMBL/GenBank/DDBJ whole genome shotgun (WGS) entry which is preliminary data.</text>
</comment>
<evidence type="ECO:0000313" key="7">
    <source>
        <dbReference type="EMBL" id="ORZ32138.1"/>
    </source>
</evidence>
<comment type="subcellular location">
    <subcellularLocation>
        <location evidence="1">Cytoplasm</location>
    </subcellularLocation>
</comment>
<gene>
    <name evidence="7" type="ORF">BCR44DRAFT_1416636</name>
</gene>
<dbReference type="InterPro" id="IPR028235">
    <property type="entry name" value="DNAAF3_C"/>
</dbReference>